<dbReference type="PRINTS" id="PR00946">
    <property type="entry name" value="HGSCAVENGER"/>
</dbReference>
<sequence length="134" mass="14009">MDWGNIGIFLVFGAFMFFMHRNGGGCCGGGSHGHDHGGHSGHGMNGGGCGGERSEQPKNHNGQTINTQQATLAVAGMTCGHCVQSVEKALFAIKGVVSVDVSLETNSVKATYDPEMTTVNELKAAIRNAGYNPR</sequence>
<dbReference type="PROSITE" id="PS01047">
    <property type="entry name" value="HMA_1"/>
    <property type="match status" value="1"/>
</dbReference>
<dbReference type="CDD" id="cd00371">
    <property type="entry name" value="HMA"/>
    <property type="match status" value="1"/>
</dbReference>
<dbReference type="InterPro" id="IPR036163">
    <property type="entry name" value="HMA_dom_sf"/>
</dbReference>
<feature type="compositionally biased region" description="Gly residues" evidence="4">
    <location>
        <begin position="40"/>
        <end position="51"/>
    </location>
</feature>
<keyword evidence="2" id="KW-0479">Metal-binding</keyword>
<dbReference type="RefSeq" id="WP_243638753.1">
    <property type="nucleotide sequence ID" value="NZ_UPPP01000086.1"/>
</dbReference>
<evidence type="ECO:0000256" key="4">
    <source>
        <dbReference type="SAM" id="MobiDB-lite"/>
    </source>
</evidence>
<dbReference type="InterPro" id="IPR001802">
    <property type="entry name" value="MerP/CopZ"/>
</dbReference>
<dbReference type="FunFam" id="3.30.70.100:FF:000005">
    <property type="entry name" value="Copper-exporting P-type ATPase A"/>
    <property type="match status" value="1"/>
</dbReference>
<proteinExistence type="predicted"/>
<keyword evidence="7" id="KW-1185">Reference proteome</keyword>
<evidence type="ECO:0000256" key="1">
    <source>
        <dbReference type="ARBA" id="ARBA00015313"/>
    </source>
</evidence>
<evidence type="ECO:0000256" key="3">
    <source>
        <dbReference type="ARBA" id="ARBA00023008"/>
    </source>
</evidence>
<keyword evidence="3" id="KW-0186">Copper</keyword>
<organism evidence="6 7">
    <name type="scientific">Lucifera butyrica</name>
    <dbReference type="NCBI Taxonomy" id="1351585"/>
    <lineage>
        <taxon>Bacteria</taxon>
        <taxon>Bacillati</taxon>
        <taxon>Bacillota</taxon>
        <taxon>Negativicutes</taxon>
        <taxon>Veillonellales</taxon>
        <taxon>Veillonellaceae</taxon>
        <taxon>Lucifera</taxon>
    </lineage>
</organism>
<dbReference type="AlphaFoldDB" id="A0A498RBI6"/>
<evidence type="ECO:0000259" key="5">
    <source>
        <dbReference type="PROSITE" id="PS50846"/>
    </source>
</evidence>
<dbReference type="InterPro" id="IPR017969">
    <property type="entry name" value="Heavy-metal-associated_CS"/>
</dbReference>
<dbReference type="Gene3D" id="3.30.70.100">
    <property type="match status" value="1"/>
</dbReference>
<dbReference type="PROSITE" id="PS50846">
    <property type="entry name" value="HMA_2"/>
    <property type="match status" value="1"/>
</dbReference>
<feature type="region of interest" description="Disordered" evidence="4">
    <location>
        <begin position="36"/>
        <end position="62"/>
    </location>
</feature>
<feature type="domain" description="HMA" evidence="5">
    <location>
        <begin position="68"/>
        <end position="134"/>
    </location>
</feature>
<dbReference type="PANTHER" id="PTHR46594:SF4">
    <property type="entry name" value="P-TYPE CATION-TRANSPORTING ATPASE"/>
    <property type="match status" value="1"/>
</dbReference>
<protein>
    <recommendedName>
        <fullName evidence="1">Copper chaperone CopZ</fullName>
    </recommendedName>
</protein>
<evidence type="ECO:0000313" key="7">
    <source>
        <dbReference type="Proteomes" id="UP000277811"/>
    </source>
</evidence>
<dbReference type="Pfam" id="PF00403">
    <property type="entry name" value="HMA"/>
    <property type="match status" value="1"/>
</dbReference>
<dbReference type="EMBL" id="UPPP01000086">
    <property type="protein sequence ID" value="VBB08267.1"/>
    <property type="molecule type" value="Genomic_DNA"/>
</dbReference>
<name>A0A498RBI6_9FIRM</name>
<dbReference type="PANTHER" id="PTHR46594">
    <property type="entry name" value="P-TYPE CATION-TRANSPORTING ATPASE"/>
    <property type="match status" value="1"/>
</dbReference>
<dbReference type="SUPFAM" id="SSF55008">
    <property type="entry name" value="HMA, heavy metal-associated domain"/>
    <property type="match status" value="1"/>
</dbReference>
<evidence type="ECO:0000313" key="6">
    <source>
        <dbReference type="EMBL" id="VBB08267.1"/>
    </source>
</evidence>
<dbReference type="GO" id="GO:0046872">
    <property type="term" value="F:metal ion binding"/>
    <property type="evidence" value="ECO:0007669"/>
    <property type="project" value="UniProtKB-KW"/>
</dbReference>
<accession>A0A498RBI6</accession>
<evidence type="ECO:0000256" key="2">
    <source>
        <dbReference type="ARBA" id="ARBA00022723"/>
    </source>
</evidence>
<gene>
    <name evidence="6" type="ORF">LUCI_3538</name>
</gene>
<reference evidence="6 7" key="1">
    <citation type="submission" date="2018-06" db="EMBL/GenBank/DDBJ databases">
        <authorList>
            <person name="Strepis N."/>
        </authorList>
    </citation>
    <scope>NUCLEOTIDE SEQUENCE [LARGE SCALE GENOMIC DNA]</scope>
    <source>
        <strain evidence="6">LUCI</strain>
    </source>
</reference>
<dbReference type="Proteomes" id="UP000277811">
    <property type="component" value="Unassembled WGS sequence"/>
</dbReference>
<dbReference type="InterPro" id="IPR006121">
    <property type="entry name" value="HMA_dom"/>
</dbReference>